<gene>
    <name evidence="2" type="ORF">ACFPOH_08170</name>
</gene>
<evidence type="ECO:0000313" key="2">
    <source>
        <dbReference type="EMBL" id="MFC5541734.1"/>
    </source>
</evidence>
<feature type="coiled-coil region" evidence="1">
    <location>
        <begin position="308"/>
        <end position="349"/>
    </location>
</feature>
<name>A0ABW0RBZ2_9BACL</name>
<dbReference type="Gene3D" id="3.40.50.300">
    <property type="entry name" value="P-loop containing nucleotide triphosphate hydrolases"/>
    <property type="match status" value="1"/>
</dbReference>
<sequence>MALQSPGKDDPLKGSITKYFGQAMTGQGWKNLYKDIVREAKEVYFLKGIFGFNVSNLLKEIGYHYVNKGHDIEFFYDPLFENTIQATFIKGIDTLFLQSSKPSIEPTQLGTRDKVISFYECLEEPILIKHGERLKQLSEEAEKWHDQCFASLQQAIRIHDDWEKETQAHMDWKAYEQQQDEFFDQIFDGMLLNKSGVLTHRLFGTLTPDGAKDFLQNITRNMDRRYFIKGLPGTGKSTMLKKLTQDALKRGFDVQKVWCGLDSKSIDMVILPELKLCIFDSTAPHEYFPEDGREGDVIFDITKHCQLSDEAEAKIEEISKKYRKAILRATNYAKLYAEAEKEIREIIDQATNFSKWKKQSALLF</sequence>
<protein>
    <submittedName>
        <fullName evidence="2">Nucleotide kinase</fullName>
    </submittedName>
</protein>
<keyword evidence="3" id="KW-1185">Reference proteome</keyword>
<evidence type="ECO:0000256" key="1">
    <source>
        <dbReference type="SAM" id="Coils"/>
    </source>
</evidence>
<accession>A0ABW0RBZ2</accession>
<dbReference type="InterPro" id="IPR027417">
    <property type="entry name" value="P-loop_NTPase"/>
</dbReference>
<organism evidence="2 3">
    <name type="scientific">Ureibacillus suwonensis</name>
    <dbReference type="NCBI Taxonomy" id="313007"/>
    <lineage>
        <taxon>Bacteria</taxon>
        <taxon>Bacillati</taxon>
        <taxon>Bacillota</taxon>
        <taxon>Bacilli</taxon>
        <taxon>Bacillales</taxon>
        <taxon>Caryophanaceae</taxon>
        <taxon>Ureibacillus</taxon>
    </lineage>
</organism>
<keyword evidence="1" id="KW-0175">Coiled coil</keyword>
<comment type="caution">
    <text evidence="2">The sequence shown here is derived from an EMBL/GenBank/DDBJ whole genome shotgun (WGS) entry which is preliminary data.</text>
</comment>
<proteinExistence type="predicted"/>
<keyword evidence="2" id="KW-0808">Transferase</keyword>
<reference evidence="3" key="1">
    <citation type="journal article" date="2019" name="Int. J. Syst. Evol. Microbiol.">
        <title>The Global Catalogue of Microorganisms (GCM) 10K type strain sequencing project: providing services to taxonomists for standard genome sequencing and annotation.</title>
        <authorList>
            <consortium name="The Broad Institute Genomics Platform"/>
            <consortium name="The Broad Institute Genome Sequencing Center for Infectious Disease"/>
            <person name="Wu L."/>
            <person name="Ma J."/>
        </authorList>
    </citation>
    <scope>NUCLEOTIDE SEQUENCE [LARGE SCALE GENOMIC DNA]</scope>
    <source>
        <strain evidence="3">CCUG 56331</strain>
    </source>
</reference>
<dbReference type="RefSeq" id="WP_390309367.1">
    <property type="nucleotide sequence ID" value="NZ_JBHSNQ010000071.1"/>
</dbReference>
<dbReference type="GO" id="GO:0016301">
    <property type="term" value="F:kinase activity"/>
    <property type="evidence" value="ECO:0007669"/>
    <property type="project" value="UniProtKB-KW"/>
</dbReference>
<dbReference type="Proteomes" id="UP001595978">
    <property type="component" value="Unassembled WGS sequence"/>
</dbReference>
<dbReference type="SUPFAM" id="SSF52540">
    <property type="entry name" value="P-loop containing nucleoside triphosphate hydrolases"/>
    <property type="match status" value="1"/>
</dbReference>
<evidence type="ECO:0000313" key="3">
    <source>
        <dbReference type="Proteomes" id="UP001595978"/>
    </source>
</evidence>
<dbReference type="EMBL" id="JBHSNQ010000071">
    <property type="protein sequence ID" value="MFC5541734.1"/>
    <property type="molecule type" value="Genomic_DNA"/>
</dbReference>
<keyword evidence="2" id="KW-0418">Kinase</keyword>